<dbReference type="GO" id="GO:0016020">
    <property type="term" value="C:membrane"/>
    <property type="evidence" value="ECO:0007669"/>
    <property type="project" value="TreeGrafter"/>
</dbReference>
<evidence type="ECO:0000256" key="3">
    <source>
        <dbReference type="ARBA" id="ARBA00022777"/>
    </source>
</evidence>
<dbReference type="SUPFAM" id="SSF56112">
    <property type="entry name" value="Protein kinase-like (PK-like)"/>
    <property type="match status" value="1"/>
</dbReference>
<comment type="caution">
    <text evidence="6">The sequence shown here is derived from an EMBL/GenBank/DDBJ whole genome shotgun (WGS) entry which is preliminary data.</text>
</comment>
<dbReference type="GO" id="GO:0000045">
    <property type="term" value="P:autophagosome assembly"/>
    <property type="evidence" value="ECO:0007669"/>
    <property type="project" value="TreeGrafter"/>
</dbReference>
<dbReference type="PROSITE" id="PS50011">
    <property type="entry name" value="PROTEIN_KINASE_DOM"/>
    <property type="match status" value="1"/>
</dbReference>
<evidence type="ECO:0000259" key="5">
    <source>
        <dbReference type="PROSITE" id="PS50011"/>
    </source>
</evidence>
<dbReference type="EMBL" id="SNRW01014965">
    <property type="protein sequence ID" value="KAA6370887.1"/>
    <property type="molecule type" value="Genomic_DNA"/>
</dbReference>
<dbReference type="InterPro" id="IPR000719">
    <property type="entry name" value="Prot_kinase_dom"/>
</dbReference>
<proteinExistence type="predicted"/>
<dbReference type="OrthoDB" id="504170at2759"/>
<dbReference type="InterPro" id="IPR008271">
    <property type="entry name" value="Ser/Thr_kinase_AS"/>
</dbReference>
<dbReference type="AlphaFoldDB" id="A0A5J4UKG5"/>
<reference evidence="6 7" key="1">
    <citation type="submission" date="2019-03" db="EMBL/GenBank/DDBJ databases">
        <title>Single cell metagenomics reveals metabolic interactions within the superorganism composed of flagellate Streblomastix strix and complex community of Bacteroidetes bacteria on its surface.</title>
        <authorList>
            <person name="Treitli S.C."/>
            <person name="Kolisko M."/>
            <person name="Husnik F."/>
            <person name="Keeling P."/>
            <person name="Hampl V."/>
        </authorList>
    </citation>
    <scope>NUCLEOTIDE SEQUENCE [LARGE SCALE GENOMIC DNA]</scope>
    <source>
        <strain evidence="6">ST1C</strain>
    </source>
</reference>
<sequence length="67" mass="7692">MKQIFEGMRAFHSTNLVHRDIKCDNILLHSPPDSGRVYAKISDFGFAKEVDLINEQTYHIGTIPYIV</sequence>
<evidence type="ECO:0000256" key="2">
    <source>
        <dbReference type="ARBA" id="ARBA00022741"/>
    </source>
</evidence>
<dbReference type="GO" id="GO:0005524">
    <property type="term" value="F:ATP binding"/>
    <property type="evidence" value="ECO:0007669"/>
    <property type="project" value="UniProtKB-KW"/>
</dbReference>
<dbReference type="GO" id="GO:0010506">
    <property type="term" value="P:regulation of autophagy"/>
    <property type="evidence" value="ECO:0007669"/>
    <property type="project" value="InterPro"/>
</dbReference>
<dbReference type="PROSITE" id="PS00108">
    <property type="entry name" value="PROTEIN_KINASE_ST"/>
    <property type="match status" value="1"/>
</dbReference>
<dbReference type="GO" id="GO:0000407">
    <property type="term" value="C:phagophore assembly site"/>
    <property type="evidence" value="ECO:0007669"/>
    <property type="project" value="TreeGrafter"/>
</dbReference>
<keyword evidence="4" id="KW-0067">ATP-binding</keyword>
<dbReference type="GO" id="GO:0004674">
    <property type="term" value="F:protein serine/threonine kinase activity"/>
    <property type="evidence" value="ECO:0007669"/>
    <property type="project" value="InterPro"/>
</dbReference>
<evidence type="ECO:0000313" key="7">
    <source>
        <dbReference type="Proteomes" id="UP000324800"/>
    </source>
</evidence>
<name>A0A5J4UKG5_9EUKA</name>
<feature type="domain" description="Protein kinase" evidence="5">
    <location>
        <begin position="1"/>
        <end position="67"/>
    </location>
</feature>
<dbReference type="Proteomes" id="UP000324800">
    <property type="component" value="Unassembled WGS sequence"/>
</dbReference>
<gene>
    <name evidence="6" type="ORF">EZS28_033585</name>
</gene>
<keyword evidence="1" id="KW-0808">Transferase</keyword>
<accession>A0A5J4UKG5</accession>
<evidence type="ECO:0000256" key="4">
    <source>
        <dbReference type="ARBA" id="ARBA00022840"/>
    </source>
</evidence>
<dbReference type="InterPro" id="IPR045269">
    <property type="entry name" value="Atg1-like"/>
</dbReference>
<dbReference type="GO" id="GO:0005776">
    <property type="term" value="C:autophagosome"/>
    <property type="evidence" value="ECO:0007669"/>
    <property type="project" value="TreeGrafter"/>
</dbReference>
<organism evidence="6 7">
    <name type="scientific">Streblomastix strix</name>
    <dbReference type="NCBI Taxonomy" id="222440"/>
    <lineage>
        <taxon>Eukaryota</taxon>
        <taxon>Metamonada</taxon>
        <taxon>Preaxostyla</taxon>
        <taxon>Oxymonadida</taxon>
        <taxon>Streblomastigidae</taxon>
        <taxon>Streblomastix</taxon>
    </lineage>
</organism>
<dbReference type="PANTHER" id="PTHR24348">
    <property type="entry name" value="SERINE/THREONINE-PROTEIN KINASE UNC-51-RELATED"/>
    <property type="match status" value="1"/>
</dbReference>
<evidence type="ECO:0000256" key="1">
    <source>
        <dbReference type="ARBA" id="ARBA00022679"/>
    </source>
</evidence>
<keyword evidence="2" id="KW-0547">Nucleotide-binding</keyword>
<dbReference type="Gene3D" id="1.10.510.10">
    <property type="entry name" value="Transferase(Phosphotransferase) domain 1"/>
    <property type="match status" value="1"/>
</dbReference>
<dbReference type="InterPro" id="IPR011009">
    <property type="entry name" value="Kinase-like_dom_sf"/>
</dbReference>
<dbReference type="GO" id="GO:0005829">
    <property type="term" value="C:cytosol"/>
    <property type="evidence" value="ECO:0007669"/>
    <property type="project" value="TreeGrafter"/>
</dbReference>
<protein>
    <recommendedName>
        <fullName evidence="5">Protein kinase domain-containing protein</fullName>
    </recommendedName>
</protein>
<dbReference type="PANTHER" id="PTHR24348:SF22">
    <property type="entry name" value="NON-SPECIFIC SERINE_THREONINE PROTEIN KINASE"/>
    <property type="match status" value="1"/>
</dbReference>
<keyword evidence="3" id="KW-0418">Kinase</keyword>
<dbReference type="Pfam" id="PF00069">
    <property type="entry name" value="Pkinase"/>
    <property type="match status" value="1"/>
</dbReference>
<evidence type="ECO:0000313" key="6">
    <source>
        <dbReference type="EMBL" id="KAA6370887.1"/>
    </source>
</evidence>